<dbReference type="Proteomes" id="UP000289340">
    <property type="component" value="Chromosome 10"/>
</dbReference>
<dbReference type="InterPro" id="IPR051222">
    <property type="entry name" value="PPR/CCM1_RNA-binding"/>
</dbReference>
<dbReference type="NCBIfam" id="TIGR00756">
    <property type="entry name" value="PPR"/>
    <property type="match status" value="2"/>
</dbReference>
<evidence type="ECO:0000313" key="4">
    <source>
        <dbReference type="Proteomes" id="UP000289340"/>
    </source>
</evidence>
<dbReference type="PANTHER" id="PTHR47942:SF16">
    <property type="entry name" value="PENTATRICOPEPTIDE REPEAT DOMAIN CONTAINING PROTEIN-RELATED"/>
    <property type="match status" value="1"/>
</dbReference>
<dbReference type="InterPro" id="IPR002885">
    <property type="entry name" value="PPR_rpt"/>
</dbReference>
<protein>
    <submittedName>
        <fullName evidence="3">Pentatricopeptide repeat-containing protein</fullName>
    </submittedName>
</protein>
<evidence type="ECO:0000256" key="2">
    <source>
        <dbReference type="PROSITE-ProRule" id="PRU00708"/>
    </source>
</evidence>
<feature type="repeat" description="PPR" evidence="2">
    <location>
        <begin position="172"/>
        <end position="206"/>
    </location>
</feature>
<dbReference type="Pfam" id="PF13041">
    <property type="entry name" value="PPR_2"/>
    <property type="match status" value="1"/>
</dbReference>
<feature type="repeat" description="PPR" evidence="2">
    <location>
        <begin position="207"/>
        <end position="241"/>
    </location>
</feature>
<dbReference type="Pfam" id="PF12854">
    <property type="entry name" value="PPR_1"/>
    <property type="match status" value="1"/>
</dbReference>
<keyword evidence="1" id="KW-0677">Repeat</keyword>
<evidence type="ECO:0000256" key="1">
    <source>
        <dbReference type="ARBA" id="ARBA00022737"/>
    </source>
</evidence>
<dbReference type="Pfam" id="PF01535">
    <property type="entry name" value="PPR"/>
    <property type="match status" value="2"/>
</dbReference>
<dbReference type="Gene3D" id="1.25.40.10">
    <property type="entry name" value="Tetratricopeptide repeat domain"/>
    <property type="match status" value="3"/>
</dbReference>
<accession>A0A445ILT8</accession>
<feature type="repeat" description="PPR" evidence="2">
    <location>
        <begin position="122"/>
        <end position="156"/>
    </location>
</feature>
<feature type="repeat" description="PPR" evidence="2">
    <location>
        <begin position="319"/>
        <end position="347"/>
    </location>
</feature>
<reference evidence="3 4" key="1">
    <citation type="submission" date="2018-09" db="EMBL/GenBank/DDBJ databases">
        <title>A high-quality reference genome of wild soybean provides a powerful tool to mine soybean genomes.</title>
        <authorList>
            <person name="Xie M."/>
            <person name="Chung C.Y.L."/>
            <person name="Li M.-W."/>
            <person name="Wong F.-L."/>
            <person name="Chan T.-F."/>
            <person name="Lam H.-M."/>
        </authorList>
    </citation>
    <scope>NUCLEOTIDE SEQUENCE [LARGE SCALE GENOMIC DNA]</scope>
    <source>
        <strain evidence="4">cv. W05</strain>
        <tissue evidence="3">Hypocotyl of etiolated seedlings</tissue>
    </source>
</reference>
<name>A0A445ILT8_GLYSO</name>
<sequence length="347" mass="39638">MIPPLFPPLPTSTPSSSFSLPSPALFTPLTPLPSPNDFLQWARMPISTSARRRGTHFHEGVCVDNRMFRDALKVFDYVMTKGLVVQARSCFMLFLALKRCNEVEFCVRFFRRMVESSHVDIGVQSLTVMVDVLCKRGKVGRAKELMKEMTAGNVRMVSALFDEMILRGIVPNTHTFGELISRVCKVGQMEVLKILLEEMQSKGVDLIVVIFNMMMDGYYIRGMVDKAFRLQDTMERKRLEVDVFIYNILASWLCKLHEEANRVLTVMVKKGVAPNVMTCTTFIEIYCKEGNLAEVERNEKVKRAYVLQAEIIEKGLLPDVFTYTSLILGEYIVDKVDEALKLFNEMQ</sequence>
<organism evidence="3 4">
    <name type="scientific">Glycine soja</name>
    <name type="common">Wild soybean</name>
    <dbReference type="NCBI Taxonomy" id="3848"/>
    <lineage>
        <taxon>Eukaryota</taxon>
        <taxon>Viridiplantae</taxon>
        <taxon>Streptophyta</taxon>
        <taxon>Embryophyta</taxon>
        <taxon>Tracheophyta</taxon>
        <taxon>Spermatophyta</taxon>
        <taxon>Magnoliopsida</taxon>
        <taxon>eudicotyledons</taxon>
        <taxon>Gunneridae</taxon>
        <taxon>Pentapetalae</taxon>
        <taxon>rosids</taxon>
        <taxon>fabids</taxon>
        <taxon>Fabales</taxon>
        <taxon>Fabaceae</taxon>
        <taxon>Papilionoideae</taxon>
        <taxon>50 kb inversion clade</taxon>
        <taxon>NPAAA clade</taxon>
        <taxon>indigoferoid/millettioid clade</taxon>
        <taxon>Phaseoleae</taxon>
        <taxon>Glycine</taxon>
        <taxon>Glycine subgen. Soja</taxon>
    </lineage>
</organism>
<proteinExistence type="predicted"/>
<dbReference type="InterPro" id="IPR011990">
    <property type="entry name" value="TPR-like_helical_dom_sf"/>
</dbReference>
<comment type="caution">
    <text evidence="3">The sequence shown here is derived from an EMBL/GenBank/DDBJ whole genome shotgun (WGS) entry which is preliminary data.</text>
</comment>
<dbReference type="AlphaFoldDB" id="A0A445ILT8"/>
<dbReference type="Pfam" id="PF13812">
    <property type="entry name" value="PPR_3"/>
    <property type="match status" value="1"/>
</dbReference>
<keyword evidence="4" id="KW-1185">Reference proteome</keyword>
<gene>
    <name evidence="3" type="ORF">D0Y65_026937</name>
</gene>
<evidence type="ECO:0000313" key="3">
    <source>
        <dbReference type="EMBL" id="RZB87028.1"/>
    </source>
</evidence>
<dbReference type="PANTHER" id="PTHR47942">
    <property type="entry name" value="TETRATRICOPEPTIDE REPEAT (TPR)-LIKE SUPERFAMILY PROTEIN-RELATED"/>
    <property type="match status" value="1"/>
</dbReference>
<dbReference type="PROSITE" id="PS51375">
    <property type="entry name" value="PPR"/>
    <property type="match status" value="4"/>
</dbReference>
<dbReference type="EMBL" id="QZWG01000010">
    <property type="protein sequence ID" value="RZB87028.1"/>
    <property type="molecule type" value="Genomic_DNA"/>
</dbReference>